<dbReference type="InterPro" id="IPR020929">
    <property type="entry name" value="Ribosomal_uL5_CS"/>
</dbReference>
<dbReference type="HAMAP" id="MF_01333_B">
    <property type="entry name" value="Ribosomal_uL5_B"/>
    <property type="match status" value="1"/>
</dbReference>
<evidence type="ECO:0000256" key="4">
    <source>
        <dbReference type="ARBA" id="ARBA00035245"/>
    </source>
</evidence>
<dbReference type="Pfam" id="PF00281">
    <property type="entry name" value="Ribosomal_L5"/>
    <property type="match status" value="1"/>
</dbReference>
<evidence type="ECO:0000256" key="3">
    <source>
        <dbReference type="ARBA" id="ARBA00023274"/>
    </source>
</evidence>
<dbReference type="InterPro" id="IPR020930">
    <property type="entry name" value="Ribosomal_uL5_bac-type"/>
</dbReference>
<comment type="function">
    <text evidence="5">This is one of the proteins that bind and probably mediate the attachment of the 5S RNA into the large ribosomal subunit, where it forms part of the central protuberance. In the 70S ribosome it contacts protein S13 of the 30S subunit (bridge B1b), connecting the 2 subunits; this bridge is implicated in subunit movement. Contacts the P site tRNA; the 5S rRNA and some of its associated proteins might help stabilize positioning of ribosome-bound tRNAs.</text>
</comment>
<dbReference type="GO" id="GO:0006412">
    <property type="term" value="P:translation"/>
    <property type="evidence" value="ECO:0007669"/>
    <property type="project" value="UniProtKB-UniRule"/>
</dbReference>
<dbReference type="EMBL" id="NQWI01000014">
    <property type="protein sequence ID" value="PDW04197.1"/>
    <property type="molecule type" value="Genomic_DNA"/>
</dbReference>
<evidence type="ECO:0000256" key="1">
    <source>
        <dbReference type="ARBA" id="ARBA00008553"/>
    </source>
</evidence>
<feature type="domain" description="Large ribosomal subunit protein uL5 C-terminal" evidence="9">
    <location>
        <begin position="85"/>
        <end position="178"/>
    </location>
</feature>
<dbReference type="GO" id="GO:0005840">
    <property type="term" value="C:ribosome"/>
    <property type="evidence" value="ECO:0007669"/>
    <property type="project" value="UniProtKB-KW"/>
</dbReference>
<dbReference type="GO" id="GO:1990904">
    <property type="term" value="C:ribonucleoprotein complex"/>
    <property type="evidence" value="ECO:0007669"/>
    <property type="project" value="UniProtKB-KW"/>
</dbReference>
<dbReference type="InterPro" id="IPR022803">
    <property type="entry name" value="Ribosomal_uL5_dom_sf"/>
</dbReference>
<reference evidence="11" key="1">
    <citation type="submission" date="2017-08" db="EMBL/GenBank/DDBJ databases">
        <authorList>
            <person name="Grouzdev D.S."/>
            <person name="Gaisin V.A."/>
            <person name="Rysina M.S."/>
            <person name="Gorlenko V.M."/>
        </authorList>
    </citation>
    <scope>NUCLEOTIDE SEQUENCE [LARGE SCALE GENOMIC DNA]</scope>
    <source>
        <strain evidence="11">Kir15-3F</strain>
    </source>
</reference>
<dbReference type="RefSeq" id="WP_097643000.1">
    <property type="nucleotide sequence ID" value="NZ_NQWI01000014.1"/>
</dbReference>
<evidence type="ECO:0000256" key="6">
    <source>
        <dbReference type="HAMAP-Rule" id="MF_01333"/>
    </source>
</evidence>
<organism evidence="10 11">
    <name type="scientific">Candidatus Viridilinea mediisalina</name>
    <dbReference type="NCBI Taxonomy" id="2024553"/>
    <lineage>
        <taxon>Bacteria</taxon>
        <taxon>Bacillati</taxon>
        <taxon>Chloroflexota</taxon>
        <taxon>Chloroflexia</taxon>
        <taxon>Chloroflexales</taxon>
        <taxon>Chloroflexineae</taxon>
        <taxon>Oscillochloridaceae</taxon>
        <taxon>Candidatus Viridilinea</taxon>
    </lineage>
</organism>
<dbReference type="SUPFAM" id="SSF55282">
    <property type="entry name" value="RL5-like"/>
    <property type="match status" value="1"/>
</dbReference>
<gene>
    <name evidence="6" type="primary">rplE</name>
    <name evidence="10" type="ORF">CJ255_05040</name>
</gene>
<dbReference type="NCBIfam" id="NF000585">
    <property type="entry name" value="PRK00010.1"/>
    <property type="match status" value="1"/>
</dbReference>
<dbReference type="PROSITE" id="PS00358">
    <property type="entry name" value="RIBOSOMAL_L5"/>
    <property type="match status" value="1"/>
</dbReference>
<evidence type="ECO:0000259" key="8">
    <source>
        <dbReference type="Pfam" id="PF00281"/>
    </source>
</evidence>
<dbReference type="InterPro" id="IPR002132">
    <property type="entry name" value="Ribosomal_uL5"/>
</dbReference>
<keyword evidence="3 6" id="KW-0687">Ribonucleoprotein</keyword>
<dbReference type="GO" id="GO:0000049">
    <property type="term" value="F:tRNA binding"/>
    <property type="evidence" value="ECO:0007669"/>
    <property type="project" value="UniProtKB-UniRule"/>
</dbReference>
<dbReference type="GO" id="GO:0003735">
    <property type="term" value="F:structural constituent of ribosome"/>
    <property type="evidence" value="ECO:0007669"/>
    <property type="project" value="InterPro"/>
</dbReference>
<dbReference type="FunFam" id="3.30.1440.10:FF:000001">
    <property type="entry name" value="50S ribosomal protein L5"/>
    <property type="match status" value="1"/>
</dbReference>
<keyword evidence="11" id="KW-1185">Reference proteome</keyword>
<evidence type="ECO:0000259" key="9">
    <source>
        <dbReference type="Pfam" id="PF00673"/>
    </source>
</evidence>
<comment type="subunit">
    <text evidence="6">Part of the 50S ribosomal subunit; part of the 5S rRNA/L5/L18/L25 subcomplex. Contacts the 5S rRNA and the P site tRNA. Forms a bridge to the 30S subunit in the 70S ribosome.</text>
</comment>
<evidence type="ECO:0000256" key="5">
    <source>
        <dbReference type="ARBA" id="ARBA00058604"/>
    </source>
</evidence>
<dbReference type="InterPro" id="IPR031309">
    <property type="entry name" value="Ribosomal_uL5_C"/>
</dbReference>
<name>A0A2A6RMB9_9CHLR</name>
<evidence type="ECO:0000256" key="7">
    <source>
        <dbReference type="RuleBase" id="RU003930"/>
    </source>
</evidence>
<keyword evidence="6" id="KW-0699">rRNA-binding</keyword>
<keyword evidence="6" id="KW-0820">tRNA-binding</keyword>
<dbReference type="Gene3D" id="3.30.1440.10">
    <property type="match status" value="1"/>
</dbReference>
<dbReference type="PIRSF" id="PIRSF002161">
    <property type="entry name" value="Ribosomal_L5"/>
    <property type="match status" value="1"/>
</dbReference>
<dbReference type="InterPro" id="IPR031310">
    <property type="entry name" value="Ribosomal_uL5_N"/>
</dbReference>
<keyword evidence="6" id="KW-0694">RNA-binding</keyword>
<dbReference type="Proteomes" id="UP000220527">
    <property type="component" value="Unassembled WGS sequence"/>
</dbReference>
<dbReference type="PANTHER" id="PTHR11994">
    <property type="entry name" value="60S RIBOSOMAL PROTEIN L11-RELATED"/>
    <property type="match status" value="1"/>
</dbReference>
<protein>
    <recommendedName>
        <fullName evidence="4 6">Large ribosomal subunit protein uL5</fullName>
    </recommendedName>
</protein>
<keyword evidence="2 6" id="KW-0689">Ribosomal protein</keyword>
<dbReference type="GO" id="GO:0019843">
    <property type="term" value="F:rRNA binding"/>
    <property type="evidence" value="ECO:0007669"/>
    <property type="project" value="UniProtKB-UniRule"/>
</dbReference>
<evidence type="ECO:0000313" key="10">
    <source>
        <dbReference type="EMBL" id="PDW04197.1"/>
    </source>
</evidence>
<feature type="domain" description="Large ribosomal subunit protein uL5 N-terminal" evidence="8">
    <location>
        <begin position="25"/>
        <end position="81"/>
    </location>
</feature>
<evidence type="ECO:0000256" key="2">
    <source>
        <dbReference type="ARBA" id="ARBA00022980"/>
    </source>
</evidence>
<evidence type="ECO:0000313" key="11">
    <source>
        <dbReference type="Proteomes" id="UP000220527"/>
    </source>
</evidence>
<accession>A0A2A6RMB9</accession>
<proteinExistence type="inferred from homology"/>
<comment type="caution">
    <text evidence="10">The sequence shown here is derived from an EMBL/GenBank/DDBJ whole genome shotgun (WGS) entry which is preliminary data.</text>
</comment>
<dbReference type="AlphaFoldDB" id="A0A2A6RMB9"/>
<comment type="function">
    <text evidence="6">This is 1 of the proteins that bind and probably mediate the attachment of the 5S RNA into the large ribosomal subunit, where it forms part of the central protuberance. In the 70S ribosome it contacts protein S13 of the 30S subunit (bridge B1b), connecting the 2 subunits; this bridge is implicated in subunit movement. Contacts the P site tRNA; the 5S rRNA and some of its associated proteins might help stabilize positioning of ribosome-bound tRNAs.</text>
</comment>
<comment type="similarity">
    <text evidence="1 6 7">Belongs to the universal ribosomal protein uL5 family.</text>
</comment>
<dbReference type="Pfam" id="PF00673">
    <property type="entry name" value="Ribosomal_L5_C"/>
    <property type="match status" value="1"/>
</dbReference>
<dbReference type="OrthoDB" id="9806626at2"/>
<sequence>MPVRLREKYLQEVVPALVQEFNFTSVMQAPRLKKIVVNVGVGEAVQNSKALEAAVGDMTIITGQKPVVTKARRSVASFKLREGMPIGVMVTLRGERMYDFYDRLVNLALPRIRDFRGLSRRSFDGRGNYSLGLREQIVFPDIDYDKIDKLRGLEVVIVTTAPDDEQAYALLKRLGMPFRD</sequence>